<reference evidence="1 2" key="1">
    <citation type="submission" date="2013-07" db="EMBL/GenBank/DDBJ databases">
        <authorList>
            <person name="Weinstock G."/>
            <person name="Sodergren E."/>
            <person name="Wylie T."/>
            <person name="Fulton L."/>
            <person name="Fulton R."/>
            <person name="Fronick C."/>
            <person name="O'Laughlin M."/>
            <person name="Godfrey J."/>
            <person name="Miner T."/>
            <person name="Herter B."/>
            <person name="Appelbaum E."/>
            <person name="Cordes M."/>
            <person name="Lek S."/>
            <person name="Wollam A."/>
            <person name="Pepin K.H."/>
            <person name="Palsikar V.B."/>
            <person name="Mitreva M."/>
            <person name="Wilson R.K."/>
        </authorList>
    </citation>
    <scope>NUCLEOTIDE SEQUENCE [LARGE SCALE GENOMIC DNA]</scope>
    <source>
        <strain evidence="1 2">ATCC 27760</strain>
    </source>
</reference>
<dbReference type="EMBL" id="AWVF01000452">
    <property type="protein sequence ID" value="ERJ87126.1"/>
    <property type="molecule type" value="Genomic_DNA"/>
</dbReference>
<sequence>MQEMAAKSDVLFGVALCRYNALLSECKMCVCKKTLDFFHKTCYNNYAVFENDFYIF</sequence>
<dbReference type="HOGENOM" id="CLU_3011580_0_0_9"/>
<name>U2JLK4_9FIRM</name>
<dbReference type="AlphaFoldDB" id="U2JLK4"/>
<dbReference type="PATRIC" id="fig|411473.3.peg.2853"/>
<evidence type="ECO:0000313" key="2">
    <source>
        <dbReference type="Proteomes" id="UP000016662"/>
    </source>
</evidence>
<proteinExistence type="predicted"/>
<protein>
    <submittedName>
        <fullName evidence="1">Uncharacterized protein</fullName>
    </submittedName>
</protein>
<comment type="caution">
    <text evidence="1">The sequence shown here is derived from an EMBL/GenBank/DDBJ whole genome shotgun (WGS) entry which is preliminary data.</text>
</comment>
<dbReference type="Proteomes" id="UP000016662">
    <property type="component" value="Unassembled WGS sequence"/>
</dbReference>
<evidence type="ECO:0000313" key="1">
    <source>
        <dbReference type="EMBL" id="ERJ87126.1"/>
    </source>
</evidence>
<keyword evidence="2" id="KW-1185">Reference proteome</keyword>
<accession>U2JLK4</accession>
<dbReference type="STRING" id="411473.RUMCAL_03398"/>
<gene>
    <name evidence="1" type="ORF">RUMCAL_03398</name>
</gene>
<organism evidence="1 2">
    <name type="scientific">Ruminococcus callidus ATCC 27760</name>
    <dbReference type="NCBI Taxonomy" id="411473"/>
    <lineage>
        <taxon>Bacteria</taxon>
        <taxon>Bacillati</taxon>
        <taxon>Bacillota</taxon>
        <taxon>Clostridia</taxon>
        <taxon>Eubacteriales</taxon>
        <taxon>Oscillospiraceae</taxon>
        <taxon>Ruminococcus</taxon>
    </lineage>
</organism>